<evidence type="ECO:0000313" key="1">
    <source>
        <dbReference type="EnsemblMetazoa" id="GPPI034712-PA"/>
    </source>
</evidence>
<protein>
    <submittedName>
        <fullName evidence="1">Uncharacterized protein</fullName>
    </submittedName>
</protein>
<reference evidence="1" key="2">
    <citation type="submission" date="2020-05" db="UniProtKB">
        <authorList>
            <consortium name="EnsemblMetazoa"/>
        </authorList>
    </citation>
    <scope>IDENTIFICATION</scope>
    <source>
        <strain evidence="1">IAEA</strain>
    </source>
</reference>
<dbReference type="EnsemblMetazoa" id="GPPI034712-RA">
    <property type="protein sequence ID" value="GPPI034712-PA"/>
    <property type="gene ID" value="GPPI034712"/>
</dbReference>
<sequence length="86" mass="9748">MLMQSSIHTDNGDNHDDYDDVDDGTMTCFHNVSLYYSTTITTSTTTTTTTTTTEGVLLYFLNYSGKVFYIFRLCYGCYITTISNCQ</sequence>
<organism evidence="1 2">
    <name type="scientific">Glossina palpalis gambiensis</name>
    <dbReference type="NCBI Taxonomy" id="67801"/>
    <lineage>
        <taxon>Eukaryota</taxon>
        <taxon>Metazoa</taxon>
        <taxon>Ecdysozoa</taxon>
        <taxon>Arthropoda</taxon>
        <taxon>Hexapoda</taxon>
        <taxon>Insecta</taxon>
        <taxon>Pterygota</taxon>
        <taxon>Neoptera</taxon>
        <taxon>Endopterygota</taxon>
        <taxon>Diptera</taxon>
        <taxon>Brachycera</taxon>
        <taxon>Muscomorpha</taxon>
        <taxon>Hippoboscoidea</taxon>
        <taxon>Glossinidae</taxon>
        <taxon>Glossina</taxon>
    </lineage>
</organism>
<evidence type="ECO:0000313" key="2">
    <source>
        <dbReference type="Proteomes" id="UP000092460"/>
    </source>
</evidence>
<dbReference type="EMBL" id="JXJN01016864">
    <property type="status" value="NOT_ANNOTATED_CDS"/>
    <property type="molecule type" value="Genomic_DNA"/>
</dbReference>
<dbReference type="Proteomes" id="UP000092460">
    <property type="component" value="Unassembled WGS sequence"/>
</dbReference>
<dbReference type="AlphaFoldDB" id="A0A1B0BME2"/>
<accession>A0A1B0BME2</accession>
<name>A0A1B0BME2_9MUSC</name>
<keyword evidence="2" id="KW-1185">Reference proteome</keyword>
<proteinExistence type="predicted"/>
<reference evidence="2" key="1">
    <citation type="submission" date="2015-01" db="EMBL/GenBank/DDBJ databases">
        <authorList>
            <person name="Aksoy S."/>
            <person name="Warren W."/>
            <person name="Wilson R.K."/>
        </authorList>
    </citation>
    <scope>NUCLEOTIDE SEQUENCE [LARGE SCALE GENOMIC DNA]</scope>
    <source>
        <strain evidence="2">IAEA</strain>
    </source>
</reference>
<dbReference type="VEuPathDB" id="VectorBase:GPPI034712"/>